<sequence length="122" mass="13659">MRNRDTEFLNVQVKAKEVSEGVFEATFEPPTLLAKRKDCVINYQLVNSRGIKFTGLTVHPADNDQFSVPSLSKSGKIITLNDANTDHNKYQITLYMVGPKHKGSVDPEVINQPETSPPEEDE</sequence>
<dbReference type="OrthoDB" id="8778482at2"/>
<dbReference type="Proteomes" id="UP000278085">
    <property type="component" value="Unassembled WGS sequence"/>
</dbReference>
<keyword evidence="3" id="KW-1185">Reference proteome</keyword>
<reference evidence="2 3" key="1">
    <citation type="submission" date="2018-12" db="EMBL/GenBank/DDBJ databases">
        <authorList>
            <person name="Yang E."/>
        </authorList>
    </citation>
    <scope>NUCLEOTIDE SEQUENCE [LARGE SCALE GENOMIC DNA]</scope>
    <source>
        <strain evidence="2 3">SOD</strain>
    </source>
</reference>
<dbReference type="AlphaFoldDB" id="A0A430HJY1"/>
<dbReference type="RefSeq" id="WP_126075047.1">
    <property type="nucleotide sequence ID" value="NZ_CP051166.1"/>
</dbReference>
<accession>A0A430HJY1</accession>
<name>A0A430HJY1_9BURK</name>
<evidence type="ECO:0000313" key="2">
    <source>
        <dbReference type="EMBL" id="RSZ57837.1"/>
    </source>
</evidence>
<dbReference type="EMBL" id="RXLQ01000008">
    <property type="protein sequence ID" value="RSZ57837.1"/>
    <property type="molecule type" value="Genomic_DNA"/>
</dbReference>
<organism evidence="2 3">
    <name type="scientific">Massilia atriviolacea</name>
    <dbReference type="NCBI Taxonomy" id="2495579"/>
    <lineage>
        <taxon>Bacteria</taxon>
        <taxon>Pseudomonadati</taxon>
        <taxon>Pseudomonadota</taxon>
        <taxon>Betaproteobacteria</taxon>
        <taxon>Burkholderiales</taxon>
        <taxon>Oxalobacteraceae</taxon>
        <taxon>Telluria group</taxon>
        <taxon>Massilia</taxon>
    </lineage>
</organism>
<feature type="region of interest" description="Disordered" evidence="1">
    <location>
        <begin position="101"/>
        <end position="122"/>
    </location>
</feature>
<protein>
    <submittedName>
        <fullName evidence="2">Uncharacterized protein</fullName>
    </submittedName>
</protein>
<proteinExistence type="predicted"/>
<gene>
    <name evidence="2" type="ORF">EJB06_16025</name>
</gene>
<evidence type="ECO:0000313" key="3">
    <source>
        <dbReference type="Proteomes" id="UP000278085"/>
    </source>
</evidence>
<comment type="caution">
    <text evidence="2">The sequence shown here is derived from an EMBL/GenBank/DDBJ whole genome shotgun (WGS) entry which is preliminary data.</text>
</comment>
<evidence type="ECO:0000256" key="1">
    <source>
        <dbReference type="SAM" id="MobiDB-lite"/>
    </source>
</evidence>